<organism evidence="1 2">
    <name type="scientific">Polyangium fumosum</name>
    <dbReference type="NCBI Taxonomy" id="889272"/>
    <lineage>
        <taxon>Bacteria</taxon>
        <taxon>Pseudomonadati</taxon>
        <taxon>Myxococcota</taxon>
        <taxon>Polyangia</taxon>
        <taxon>Polyangiales</taxon>
        <taxon>Polyangiaceae</taxon>
        <taxon>Polyangium</taxon>
    </lineage>
</organism>
<dbReference type="EMBL" id="SSMQ01000058">
    <property type="protein sequence ID" value="TKC99275.1"/>
    <property type="molecule type" value="Genomic_DNA"/>
</dbReference>
<proteinExistence type="predicted"/>
<protein>
    <submittedName>
        <fullName evidence="1">Uncharacterized protein</fullName>
    </submittedName>
</protein>
<name>A0A4U1IXD7_9BACT</name>
<dbReference type="Proteomes" id="UP000309215">
    <property type="component" value="Unassembled WGS sequence"/>
</dbReference>
<dbReference type="OrthoDB" id="5516821at2"/>
<evidence type="ECO:0000313" key="2">
    <source>
        <dbReference type="Proteomes" id="UP000309215"/>
    </source>
</evidence>
<sequence>MGGGTPSGGYCGKSCAMAVDCCPMGLPNCPGMDYPNNYTCDNGVCGAPQCKADADCTFNGALPDNKCLTENDFKICAEGCAADADCTAPLKCIGEDDNGAKYCTAEPMMTGGCKMDADCNGYGKCNTTSGACECTADADCTGAGVDKCVQ</sequence>
<reference evidence="1 2" key="1">
    <citation type="submission" date="2019-04" db="EMBL/GenBank/DDBJ databases">
        <authorList>
            <person name="Li Y."/>
            <person name="Wang J."/>
        </authorList>
    </citation>
    <scope>NUCLEOTIDE SEQUENCE [LARGE SCALE GENOMIC DNA]</scope>
    <source>
        <strain evidence="1 2">DSM 14668</strain>
    </source>
</reference>
<accession>A0A4U1IXD7</accession>
<comment type="caution">
    <text evidence="1">The sequence shown here is derived from an EMBL/GenBank/DDBJ whole genome shotgun (WGS) entry which is preliminary data.</text>
</comment>
<keyword evidence="2" id="KW-1185">Reference proteome</keyword>
<gene>
    <name evidence="1" type="ORF">E8A74_38290</name>
</gene>
<evidence type="ECO:0000313" key="1">
    <source>
        <dbReference type="EMBL" id="TKC99275.1"/>
    </source>
</evidence>
<dbReference type="AlphaFoldDB" id="A0A4U1IXD7"/>